<comment type="caution">
    <text evidence="1">The sequence shown here is derived from an EMBL/GenBank/DDBJ whole genome shotgun (WGS) entry which is preliminary data.</text>
</comment>
<accession>A0A922SDA3</accession>
<name>A0A922SDA3_SPOEX</name>
<proteinExistence type="predicted"/>
<reference evidence="1" key="1">
    <citation type="journal article" date="2021" name="G3 (Bethesda)">
        <title>Genome and transcriptome analysis of the beet armyworm Spodoptera exigua reveals targets for pest control. .</title>
        <authorList>
            <person name="Simon S."/>
            <person name="Breeschoten T."/>
            <person name="Jansen H.J."/>
            <person name="Dirks R.P."/>
            <person name="Schranz M.E."/>
            <person name="Ros V.I.D."/>
        </authorList>
    </citation>
    <scope>NUCLEOTIDE SEQUENCE</scope>
    <source>
        <strain evidence="1">TB_SE_WUR_2020</strain>
    </source>
</reference>
<dbReference type="Proteomes" id="UP000814243">
    <property type="component" value="Unassembled WGS sequence"/>
</dbReference>
<gene>
    <name evidence="1" type="ORF">HF086_004746</name>
</gene>
<protein>
    <submittedName>
        <fullName evidence="1">Uncharacterized protein</fullName>
    </submittedName>
</protein>
<evidence type="ECO:0000313" key="2">
    <source>
        <dbReference type="Proteomes" id="UP000814243"/>
    </source>
</evidence>
<dbReference type="AlphaFoldDB" id="A0A922SDA3"/>
<dbReference type="EMBL" id="JACEFF010000700">
    <property type="protein sequence ID" value="KAH9632628.1"/>
    <property type="molecule type" value="Genomic_DNA"/>
</dbReference>
<organism evidence="1 2">
    <name type="scientific">Spodoptera exigua</name>
    <name type="common">Beet armyworm</name>
    <name type="synonym">Noctua fulgens</name>
    <dbReference type="NCBI Taxonomy" id="7107"/>
    <lineage>
        <taxon>Eukaryota</taxon>
        <taxon>Metazoa</taxon>
        <taxon>Ecdysozoa</taxon>
        <taxon>Arthropoda</taxon>
        <taxon>Hexapoda</taxon>
        <taxon>Insecta</taxon>
        <taxon>Pterygota</taxon>
        <taxon>Neoptera</taxon>
        <taxon>Endopterygota</taxon>
        <taxon>Lepidoptera</taxon>
        <taxon>Glossata</taxon>
        <taxon>Ditrysia</taxon>
        <taxon>Noctuoidea</taxon>
        <taxon>Noctuidae</taxon>
        <taxon>Amphipyrinae</taxon>
        <taxon>Spodoptera</taxon>
    </lineage>
</organism>
<evidence type="ECO:0000313" key="1">
    <source>
        <dbReference type="EMBL" id="KAH9632628.1"/>
    </source>
</evidence>
<sequence>MVPIQLRLNVEENNIIVWQNPAPSSTRYCRPIRFNFAKETISLIKEEVDMIQQQIELLSPVELSQEAQEARNKDNRRYGEFFTRKTTRIDTNTDLLNRLLISSDPFISSLRLIMKRKRSPLDPDVLKLLSVPTVNEAESGNSD</sequence>